<evidence type="ECO:0000313" key="4">
    <source>
        <dbReference type="EMBL" id="PTX61262.1"/>
    </source>
</evidence>
<dbReference type="AlphaFoldDB" id="A0A2T6BYW9"/>
<dbReference type="SUPFAM" id="SSF88659">
    <property type="entry name" value="Sigma3 and sigma4 domains of RNA polymerase sigma factors"/>
    <property type="match status" value="1"/>
</dbReference>
<gene>
    <name evidence="4" type="ORF">C8P63_10757</name>
</gene>
<comment type="similarity">
    <text evidence="1 3">Belongs to the UPF0122 family.</text>
</comment>
<evidence type="ECO:0000256" key="1">
    <source>
        <dbReference type="ARBA" id="ARBA00008720"/>
    </source>
</evidence>
<dbReference type="InterPro" id="IPR007394">
    <property type="entry name" value="UPF0122"/>
</dbReference>
<dbReference type="EMBL" id="QBKR01000007">
    <property type="protein sequence ID" value="PTX61262.1"/>
    <property type="molecule type" value="Genomic_DNA"/>
</dbReference>
<dbReference type="Gene3D" id="1.10.10.10">
    <property type="entry name" value="Winged helix-like DNA-binding domain superfamily/Winged helix DNA-binding domain"/>
    <property type="match status" value="1"/>
</dbReference>
<organism evidence="4 5">
    <name type="scientific">Melghirimyces profundicolus</name>
    <dbReference type="NCBI Taxonomy" id="1242148"/>
    <lineage>
        <taxon>Bacteria</taxon>
        <taxon>Bacillati</taxon>
        <taxon>Bacillota</taxon>
        <taxon>Bacilli</taxon>
        <taxon>Bacillales</taxon>
        <taxon>Thermoactinomycetaceae</taxon>
        <taxon>Melghirimyces</taxon>
    </lineage>
</organism>
<dbReference type="PANTHER" id="PTHR40083">
    <property type="entry name" value="UPF0122 PROTEIN CBO2450/CLC_2298"/>
    <property type="match status" value="1"/>
</dbReference>
<evidence type="ECO:0000313" key="5">
    <source>
        <dbReference type="Proteomes" id="UP000244240"/>
    </source>
</evidence>
<dbReference type="NCBIfam" id="NF045758">
    <property type="entry name" value="YlxM"/>
    <property type="match status" value="1"/>
</dbReference>
<comment type="function">
    <text evidence="2 3">Might take part in the signal recognition particle (SRP) pathway. This is inferred from the conservation of its genetic proximity to ftsY/ffh. May be a regulatory protein.</text>
</comment>
<dbReference type="RefSeq" id="WP_108022561.1">
    <property type="nucleotide sequence ID" value="NZ_QBKR01000007.1"/>
</dbReference>
<dbReference type="InterPro" id="IPR036388">
    <property type="entry name" value="WH-like_DNA-bd_sf"/>
</dbReference>
<dbReference type="HAMAP" id="MF_00245">
    <property type="entry name" value="UPF0122"/>
    <property type="match status" value="1"/>
</dbReference>
<dbReference type="PANTHER" id="PTHR40083:SF1">
    <property type="entry name" value="UPF0122 PROTEIN YLXM"/>
    <property type="match status" value="1"/>
</dbReference>
<evidence type="ECO:0000256" key="2">
    <source>
        <dbReference type="ARBA" id="ARBA00024764"/>
    </source>
</evidence>
<proteinExistence type="inferred from homology"/>
<keyword evidence="5" id="KW-1185">Reference proteome</keyword>
<reference evidence="4 5" key="1">
    <citation type="submission" date="2018-04" db="EMBL/GenBank/DDBJ databases">
        <title>Genomic Encyclopedia of Archaeal and Bacterial Type Strains, Phase II (KMG-II): from individual species to whole genera.</title>
        <authorList>
            <person name="Goeker M."/>
        </authorList>
    </citation>
    <scope>NUCLEOTIDE SEQUENCE [LARGE SCALE GENOMIC DNA]</scope>
    <source>
        <strain evidence="4 5">DSM 45787</strain>
    </source>
</reference>
<comment type="caution">
    <text evidence="4">The sequence shown here is derived from an EMBL/GenBank/DDBJ whole genome shotgun (WGS) entry which is preliminary data.</text>
</comment>
<accession>A0A2T6BYW9</accession>
<sequence>MLDETTRMNLLYDFYGPLLTGRQRNVMELYFHEDWSFGEIADHLGISRQGVFEAVKRSRTVLEDLEKELGLLSKHIRRKEIAEAILDQLEGLPEKEAVRRLLDELLELD</sequence>
<name>A0A2T6BYW9_9BACL</name>
<dbReference type="InterPro" id="IPR013324">
    <property type="entry name" value="RNA_pol_sigma_r3/r4-like"/>
</dbReference>
<dbReference type="Proteomes" id="UP000244240">
    <property type="component" value="Unassembled WGS sequence"/>
</dbReference>
<dbReference type="InterPro" id="IPR054831">
    <property type="entry name" value="UPF0122_fam_protein"/>
</dbReference>
<protein>
    <recommendedName>
        <fullName evidence="3">UPF0122 protein C8P63_10757</fullName>
    </recommendedName>
</protein>
<dbReference type="OrthoDB" id="6392at2"/>
<dbReference type="Pfam" id="PF04297">
    <property type="entry name" value="UPF0122"/>
    <property type="match status" value="1"/>
</dbReference>
<evidence type="ECO:0000256" key="3">
    <source>
        <dbReference type="HAMAP-Rule" id="MF_00245"/>
    </source>
</evidence>